<evidence type="ECO:0000256" key="4">
    <source>
        <dbReference type="ARBA" id="ARBA00023277"/>
    </source>
</evidence>
<dbReference type="PRINTS" id="PR00134">
    <property type="entry name" value="GLHYDRLASE10"/>
</dbReference>
<dbReference type="EC" id="3.2.1.8" evidence="7"/>
<dbReference type="OrthoDB" id="9809277at2"/>
<dbReference type="Gene3D" id="3.20.20.80">
    <property type="entry name" value="Glycosidases"/>
    <property type="match status" value="1"/>
</dbReference>
<keyword evidence="5 7" id="KW-0326">Glycosidase</keyword>
<dbReference type="PROSITE" id="PS51760">
    <property type="entry name" value="GH10_2"/>
    <property type="match status" value="1"/>
</dbReference>
<dbReference type="GO" id="GO:0045493">
    <property type="term" value="P:xylan catabolic process"/>
    <property type="evidence" value="ECO:0007669"/>
    <property type="project" value="UniProtKB-KW"/>
</dbReference>
<dbReference type="PANTHER" id="PTHR31490:SF90">
    <property type="entry name" value="ENDO-1,4-BETA-XYLANASE A"/>
    <property type="match status" value="1"/>
</dbReference>
<evidence type="ECO:0000313" key="10">
    <source>
        <dbReference type="Proteomes" id="UP000199081"/>
    </source>
</evidence>
<organism evidence="9 10">
    <name type="scientific">Alkalibacterium pelagium</name>
    <dbReference type="NCBI Taxonomy" id="426702"/>
    <lineage>
        <taxon>Bacteria</taxon>
        <taxon>Bacillati</taxon>
        <taxon>Bacillota</taxon>
        <taxon>Bacilli</taxon>
        <taxon>Lactobacillales</taxon>
        <taxon>Carnobacteriaceae</taxon>
        <taxon>Alkalibacterium</taxon>
    </lineage>
</organism>
<evidence type="ECO:0000256" key="7">
    <source>
        <dbReference type="RuleBase" id="RU361174"/>
    </source>
</evidence>
<dbReference type="EMBL" id="FNZU01000003">
    <property type="protein sequence ID" value="SEK48520.1"/>
    <property type="molecule type" value="Genomic_DNA"/>
</dbReference>
<dbReference type="Pfam" id="PF00331">
    <property type="entry name" value="Glyco_hydro_10"/>
    <property type="match status" value="1"/>
</dbReference>
<keyword evidence="10" id="KW-1185">Reference proteome</keyword>
<comment type="catalytic activity">
    <reaction evidence="1 7">
        <text>Endohydrolysis of (1-&gt;4)-beta-D-xylosidic linkages in xylans.</text>
        <dbReference type="EC" id="3.2.1.8"/>
    </reaction>
</comment>
<keyword evidence="4 7" id="KW-0119">Carbohydrate metabolism</keyword>
<evidence type="ECO:0000256" key="5">
    <source>
        <dbReference type="ARBA" id="ARBA00023295"/>
    </source>
</evidence>
<dbReference type="InterPro" id="IPR017853">
    <property type="entry name" value="GH"/>
</dbReference>
<reference evidence="10" key="1">
    <citation type="submission" date="2016-10" db="EMBL/GenBank/DDBJ databases">
        <authorList>
            <person name="Varghese N."/>
            <person name="Submissions S."/>
        </authorList>
    </citation>
    <scope>NUCLEOTIDE SEQUENCE [LARGE SCALE GENOMIC DNA]</scope>
    <source>
        <strain evidence="10">DSM 19183</strain>
    </source>
</reference>
<dbReference type="RefSeq" id="WP_091479127.1">
    <property type="nucleotide sequence ID" value="NZ_BJYC01000007.1"/>
</dbReference>
<dbReference type="InterPro" id="IPR044846">
    <property type="entry name" value="GH10"/>
</dbReference>
<dbReference type="GO" id="GO:0031176">
    <property type="term" value="F:endo-1,4-beta-xylanase activity"/>
    <property type="evidence" value="ECO:0007669"/>
    <property type="project" value="UniProtKB-EC"/>
</dbReference>
<feature type="domain" description="GH10" evidence="8">
    <location>
        <begin position="2"/>
        <end position="330"/>
    </location>
</feature>
<dbReference type="STRING" id="426702.SAMN04488099_10353"/>
<keyword evidence="3 7" id="KW-0378">Hydrolase</keyword>
<evidence type="ECO:0000256" key="6">
    <source>
        <dbReference type="ARBA" id="ARBA00023326"/>
    </source>
</evidence>
<keyword evidence="2 9" id="KW-0858">Xylan degradation</keyword>
<accession>A0A1H7HHW4</accession>
<proteinExistence type="inferred from homology"/>
<evidence type="ECO:0000313" key="9">
    <source>
        <dbReference type="EMBL" id="SEK48520.1"/>
    </source>
</evidence>
<dbReference type="SMART" id="SM00633">
    <property type="entry name" value="Glyco_10"/>
    <property type="match status" value="1"/>
</dbReference>
<dbReference type="InterPro" id="IPR001000">
    <property type="entry name" value="GH10_dom"/>
</dbReference>
<comment type="similarity">
    <text evidence="7">Belongs to the glycosyl hydrolase 10 (cellulase F) family.</text>
</comment>
<dbReference type="PANTHER" id="PTHR31490">
    <property type="entry name" value="GLYCOSYL HYDROLASE"/>
    <property type="match status" value="1"/>
</dbReference>
<evidence type="ECO:0000256" key="1">
    <source>
        <dbReference type="ARBA" id="ARBA00000681"/>
    </source>
</evidence>
<dbReference type="Proteomes" id="UP000199081">
    <property type="component" value="Unassembled WGS sequence"/>
</dbReference>
<evidence type="ECO:0000256" key="3">
    <source>
        <dbReference type="ARBA" id="ARBA00022801"/>
    </source>
</evidence>
<dbReference type="AlphaFoldDB" id="A0A1H7HHW4"/>
<keyword evidence="6 7" id="KW-0624">Polysaccharide degradation</keyword>
<protein>
    <recommendedName>
        <fullName evidence="7">Beta-xylanase</fullName>
        <ecNumber evidence="7">3.2.1.8</ecNumber>
    </recommendedName>
</protein>
<sequence length="331" mass="38486">MTKQLLTLKDAYKDYFKVGVAVSPATLERDGDLIREQFNSLTAENVMKPEEVQPEQGTFTFEQADGIVDFAKENNMTMRGHTLAWHNQTPDWMFKDGDKPASRDVALKHMKEHMHAVMSHFKSPFYAWDVINEVVADEGEDILRESPWRTIIGDDYVQKAFEFARQANPDVALYYNDYNESHPEKRDKIYTMLKDLLDKGTPIDGMGLQAHWGLEDPTLDNIRAAIEKYASLGLTLQVTEMDVSVFNFGDKRTDLTEPTEEMMEKQAERYEAFFSLFREYSDHIDSVTLWAASDRYNWLDDFPVRGRKNWPMLFDVNNQPKESFKRVVSFK</sequence>
<evidence type="ECO:0000256" key="2">
    <source>
        <dbReference type="ARBA" id="ARBA00022651"/>
    </source>
</evidence>
<gene>
    <name evidence="9" type="ORF">SAMN04488099_10353</name>
</gene>
<dbReference type="SUPFAM" id="SSF51445">
    <property type="entry name" value="(Trans)glycosidases"/>
    <property type="match status" value="1"/>
</dbReference>
<name>A0A1H7HHW4_9LACT</name>
<evidence type="ECO:0000259" key="8">
    <source>
        <dbReference type="PROSITE" id="PS51760"/>
    </source>
</evidence>